<proteinExistence type="predicted"/>
<accession>A0A7S3M3I0</accession>
<feature type="region of interest" description="Disordered" evidence="1">
    <location>
        <begin position="310"/>
        <end position="356"/>
    </location>
</feature>
<dbReference type="InterPro" id="IPR009563">
    <property type="entry name" value="SSSCA1"/>
</dbReference>
<dbReference type="Pfam" id="PF06677">
    <property type="entry name" value="Auto_anti-p27"/>
    <property type="match status" value="3"/>
</dbReference>
<evidence type="ECO:0000313" key="2">
    <source>
        <dbReference type="EMBL" id="CAE0281009.1"/>
    </source>
</evidence>
<dbReference type="InterPro" id="IPR051888">
    <property type="entry name" value="UPF0148_domain"/>
</dbReference>
<reference evidence="2" key="1">
    <citation type="submission" date="2021-01" db="EMBL/GenBank/DDBJ databases">
        <authorList>
            <person name="Corre E."/>
            <person name="Pelletier E."/>
            <person name="Niang G."/>
            <person name="Scheremetjew M."/>
            <person name="Finn R."/>
            <person name="Kale V."/>
            <person name="Holt S."/>
            <person name="Cochrane G."/>
            <person name="Meng A."/>
            <person name="Brown T."/>
            <person name="Cohen L."/>
        </authorList>
    </citation>
    <scope>NUCLEOTIDE SEQUENCE</scope>
    <source>
        <strain evidence="2">CCAP 955/1</strain>
    </source>
</reference>
<dbReference type="PANTHER" id="PTHR16537">
    <property type="entry name" value="SJOEGREN SYNDROME/SCLERODERMA AUTOANTIGEN 1"/>
    <property type="match status" value="1"/>
</dbReference>
<feature type="compositionally biased region" description="Acidic residues" evidence="1">
    <location>
        <begin position="340"/>
        <end position="356"/>
    </location>
</feature>
<dbReference type="EMBL" id="HBIC01019893">
    <property type="protein sequence ID" value="CAE0281009.1"/>
    <property type="molecule type" value="Transcribed_RNA"/>
</dbReference>
<feature type="compositionally biased region" description="Polar residues" evidence="1">
    <location>
        <begin position="310"/>
        <end position="319"/>
    </location>
</feature>
<sequence>MSAKNNESIKRTGDMLLSGWKLLNSACPICNTALLSKGELLRCPTCDLAVVKESDQQKYTNEQTNVPNPSKIAEAKFEIEDDYYQYATGVPAKFESLNEAKKLYDQQNKKMNQVSDKLGAKMLAGFSMLSTVCPNEECRGTPLCRQGSGPMVCVCCDSEFKVSSLGDLIPTLKTASASEAFNGKVTAASVQSVSAVSAPAATTPSFSAPARVNLVATADEILPASEADNAFFLNMQNAPILDLSSFARESENDCSSKIARKLMLGWALLDKCCAQKGCKGEVPLMRDLQGMERCVQCGFPDAAVPATTVGQAATTSGPSHQRPVLSSAARNRNQTRDSESEPENESESEAYDSESEEADMALFHQFRARQAATAATAASAAVKQNTQVKNKREMHSAPVQKPSMAQLGTGQTPGVKLPCFGSMGGDMESEVNDAVRVVKQKLSESALGLASAQNLDTQIKYAELIGKLATALKALQQVDC</sequence>
<name>A0A7S3M3I0_9STRA</name>
<organism evidence="2">
    <name type="scientific">Spumella elongata</name>
    <dbReference type="NCBI Taxonomy" id="89044"/>
    <lineage>
        <taxon>Eukaryota</taxon>
        <taxon>Sar</taxon>
        <taxon>Stramenopiles</taxon>
        <taxon>Ochrophyta</taxon>
        <taxon>Chrysophyceae</taxon>
        <taxon>Chromulinales</taxon>
        <taxon>Chromulinaceae</taxon>
        <taxon>Spumella</taxon>
    </lineage>
</organism>
<protein>
    <submittedName>
        <fullName evidence="2">Uncharacterized protein</fullName>
    </submittedName>
</protein>
<evidence type="ECO:0000256" key="1">
    <source>
        <dbReference type="SAM" id="MobiDB-lite"/>
    </source>
</evidence>
<dbReference type="PANTHER" id="PTHR16537:SF1">
    <property type="entry name" value="PROTEIN ZNRD2"/>
    <property type="match status" value="1"/>
</dbReference>
<gene>
    <name evidence="2" type="ORF">SELO1098_LOCUS9843</name>
</gene>
<dbReference type="AlphaFoldDB" id="A0A7S3M3I0"/>